<reference evidence="1" key="2">
    <citation type="journal article" date="2000" name="Genome Res.">
        <title>Normalization and subtraction of cap-trapper-selected cDNAs to prepare full-length cDNA libraries for rapid discovery of new genes.</title>
        <authorList>
            <person name="Carninci P."/>
            <person name="Shibata Y."/>
            <person name="Hayatsu N."/>
            <person name="Sugahara Y."/>
            <person name="Shibata K."/>
            <person name="Itoh M."/>
            <person name="Konno H."/>
            <person name="Okazaki Y."/>
            <person name="Muramatsu M."/>
            <person name="Hayashizaki Y."/>
        </authorList>
    </citation>
    <scope>NUCLEOTIDE SEQUENCE</scope>
    <source>
        <strain evidence="1">C57BL/6J</strain>
        <tissue evidence="1">Small intestine</tissue>
    </source>
</reference>
<organism evidence="1">
    <name type="scientific">Mus musculus</name>
    <name type="common">Mouse</name>
    <dbReference type="NCBI Taxonomy" id="10090"/>
    <lineage>
        <taxon>Eukaryota</taxon>
        <taxon>Metazoa</taxon>
        <taxon>Chordata</taxon>
        <taxon>Craniata</taxon>
        <taxon>Vertebrata</taxon>
        <taxon>Euteleostomi</taxon>
        <taxon>Mammalia</taxon>
        <taxon>Eutheria</taxon>
        <taxon>Euarchontoglires</taxon>
        <taxon>Glires</taxon>
        <taxon>Rodentia</taxon>
        <taxon>Myomorpha</taxon>
        <taxon>Muroidea</taxon>
        <taxon>Muridae</taxon>
        <taxon>Murinae</taxon>
        <taxon>Mus</taxon>
        <taxon>Mus</taxon>
    </lineage>
</organism>
<dbReference type="EMBL" id="AK008147">
    <property type="protein sequence ID" value="BAB25494.1"/>
    <property type="molecule type" value="mRNA"/>
</dbReference>
<dbReference type="MGI" id="MGI:1917099">
    <property type="gene designation" value="2010007H06Rik"/>
</dbReference>
<reference evidence="1" key="3">
    <citation type="journal article" date="2000" name="Genome Res.">
        <title>RIKEN integrated sequence analysis (RISA) system--384-format sequencing pipeline with 384 multicapillary sequencer.</title>
        <authorList>
            <person name="Shibata K."/>
            <person name="Itoh M."/>
            <person name="Aizawa K."/>
            <person name="Nagaoka S."/>
            <person name="Sasaki N."/>
            <person name="Carninci P."/>
            <person name="Konno H."/>
            <person name="Akiyama J."/>
            <person name="Nishi K."/>
            <person name="Kitsunai T."/>
            <person name="Tashiro H."/>
            <person name="Itoh M."/>
            <person name="Sumi N."/>
            <person name="Ishii Y."/>
            <person name="Nakamura S."/>
            <person name="Hazama M."/>
            <person name="Nishine T."/>
            <person name="Harada A."/>
            <person name="Yamamoto R."/>
            <person name="Matsumoto H."/>
            <person name="Sakaguchi S."/>
            <person name="Ikegami T."/>
            <person name="Kashiwagi K."/>
            <person name="Fujiwake S."/>
            <person name="Inoue K."/>
            <person name="Togawa Y."/>
            <person name="Izawa M."/>
            <person name="Ohara E."/>
            <person name="Watahiki M."/>
            <person name="Yoneda Y."/>
            <person name="Ishikawa T."/>
            <person name="Ozawa K."/>
            <person name="Tanaka T."/>
            <person name="Matsuura S."/>
            <person name="Kawai J."/>
            <person name="Okazaki Y."/>
            <person name="Muramatsu M."/>
            <person name="Inoue Y."/>
            <person name="Kira A."/>
            <person name="Hayashizaki Y."/>
        </authorList>
    </citation>
    <scope>NUCLEOTIDE SEQUENCE</scope>
    <source>
        <strain evidence="1">C57BL/6J</strain>
        <tissue evidence="1">Small intestine</tissue>
    </source>
</reference>
<protein>
    <submittedName>
        <fullName evidence="1">Uncharacterized protein</fullName>
    </submittedName>
</protein>
<name>Q9CVI0_MOUSE</name>
<reference evidence="1" key="8">
    <citation type="journal article" date="2005" name="Science">
        <title>Antisense Transcription in the Mammalian Transcriptome.</title>
        <authorList>
            <consortium name="RIKEN Genome Exploration Research Group and Genome Science Group (Genome Network Project Core Group) and the FANTOM Consortium"/>
        </authorList>
    </citation>
    <scope>NUCLEOTIDE SEQUENCE</scope>
    <source>
        <strain evidence="1">C57BL/6J</strain>
        <tissue evidence="1">Small intestine</tissue>
    </source>
</reference>
<accession>Q9CVI0</accession>
<sequence>ATRLACPVCILSPARSQTLGFQQAVLKHQRSLLFGAVDQHSFLDPPEIPLGQVSTAALWQSLFLCFGLFLIPRTPDFLPHRTPASFRGRAWFFLSFFLLKALRREVGGIWNQPVFLDPS</sequence>
<reference evidence="1" key="4">
    <citation type="submission" date="2000-07" db="EMBL/GenBank/DDBJ databases">
        <authorList>
            <person name="Adachi J."/>
            <person name="Aizawa K."/>
            <person name="Akahira S."/>
            <person name="Akimura T."/>
            <person name="Arai A."/>
            <person name="Aono H."/>
            <person name="Arakawa T."/>
            <person name="Bono H."/>
            <person name="Carninci P."/>
            <person name="Fukuda S."/>
            <person name="Fukunishi Y."/>
            <person name="Furuno M."/>
            <person name="Hanagaki T."/>
            <person name="Hara A."/>
            <person name="Hayatsu N."/>
            <person name="Hiramoto K."/>
            <person name="Hiraoka T."/>
            <person name="Hori F."/>
            <person name="Imotani K."/>
            <person name="Ishii Y."/>
            <person name="Itoh M."/>
            <person name="Izawa M."/>
            <person name="Kasukawa T."/>
            <person name="Kato H."/>
            <person name="Kawai J."/>
            <person name="Kojima Y."/>
            <person name="Konno H."/>
            <person name="Kouda M."/>
            <person name="Koya S."/>
            <person name="Kurihara C."/>
            <person name="Matsuyama T."/>
            <person name="Miyazaki A."/>
            <person name="Nishi K."/>
            <person name="Nomura K."/>
            <person name="Numazaki R."/>
            <person name="Ohno M."/>
            <person name="Okazaki Y."/>
            <person name="Okido T."/>
            <person name="Owa C."/>
            <person name="Saito H."/>
            <person name="Saito R."/>
            <person name="Sakai C."/>
            <person name="Sakai K."/>
            <person name="Sano H."/>
            <person name="Sasaki D."/>
            <person name="Shibata K."/>
            <person name="Shibata Y."/>
            <person name="Shinagawa A."/>
            <person name="Shiraki T."/>
            <person name="Sogabe Y."/>
            <person name="Suzuki H."/>
            <person name="Tagami M."/>
            <person name="Tagawa A."/>
            <person name="Takahashi F."/>
            <person name="Tanaka T."/>
            <person name="Tejima Y."/>
            <person name="Toya T."/>
            <person name="Yamamura T."/>
            <person name="Yasunishi A."/>
            <person name="Yoshida K."/>
            <person name="Yoshino M."/>
            <person name="Muramatsu M."/>
            <person name="Hayashizaki Y."/>
        </authorList>
    </citation>
    <scope>NUCLEOTIDE SEQUENCE</scope>
    <source>
        <strain evidence="1">C57BL/6J</strain>
        <tissue evidence="1">Small intestine</tissue>
    </source>
</reference>
<gene>
    <name evidence="2" type="primary">2010007H06Rik</name>
</gene>
<reference evidence="1" key="1">
    <citation type="journal article" date="1999" name="Methods Enzymol.">
        <title>High-efficiency full-length cDNA cloning.</title>
        <authorList>
            <person name="Carninci P."/>
            <person name="Hayashizaki Y."/>
        </authorList>
    </citation>
    <scope>NUCLEOTIDE SEQUENCE</scope>
    <source>
        <strain evidence="1">C57BL/6J</strain>
        <tissue evidence="1">Small intestine</tissue>
    </source>
</reference>
<dbReference type="AGR" id="MGI:1917099"/>
<evidence type="ECO:0000313" key="2">
    <source>
        <dbReference type="MGI" id="MGI:1917099"/>
    </source>
</evidence>
<reference evidence="1" key="7">
    <citation type="journal article" date="2005" name="Science">
        <title>The Transcriptional Landscape of the Mammalian Genome.</title>
        <authorList>
            <consortium name="The FANTOM Consortium"/>
            <consortium name="Riken Genome Exploration Research Group and Genome Science Group (Genome Network Project Core Group)"/>
        </authorList>
    </citation>
    <scope>NUCLEOTIDE SEQUENCE</scope>
    <source>
        <strain evidence="1">C57BL/6J</strain>
        <tissue evidence="1">Small intestine</tissue>
    </source>
</reference>
<reference evidence="1" key="5">
    <citation type="journal article" date="2001" name="Nature">
        <title>Functional annotation of a full-length mouse cDNA collection.</title>
        <authorList>
            <consortium name="The RIKEN Genome Exploration Research Group Phase II Team and the FANTOM Consortium"/>
        </authorList>
    </citation>
    <scope>NUCLEOTIDE SEQUENCE</scope>
    <source>
        <strain evidence="1">C57BL/6J</strain>
        <tissue evidence="1">Small intestine</tissue>
    </source>
</reference>
<proteinExistence type="evidence at transcript level"/>
<evidence type="ECO:0000313" key="1">
    <source>
        <dbReference type="EMBL" id="BAB25494.1"/>
    </source>
</evidence>
<dbReference type="AlphaFoldDB" id="Q9CVI0"/>
<feature type="non-terminal residue" evidence="1">
    <location>
        <position position="1"/>
    </location>
</feature>
<reference evidence="1" key="6">
    <citation type="journal article" date="2002" name="Nature">
        <title>Analysis of the mouse transcriptome based on functional annotation of 60,770 full-length cDNAs.</title>
        <authorList>
            <consortium name="The FANTOM Consortium and the RIKEN Genome Exploration Research Group Phase I and II Team"/>
        </authorList>
    </citation>
    <scope>NUCLEOTIDE SEQUENCE</scope>
    <source>
        <strain evidence="1">C57BL/6J</strain>
        <tissue evidence="1">Small intestine</tissue>
    </source>
</reference>